<dbReference type="InterPro" id="IPR001182">
    <property type="entry name" value="FtsW/RodA"/>
</dbReference>
<keyword evidence="2 6" id="KW-0812">Transmembrane</keyword>
<keyword evidence="3" id="KW-0133">Cell shape</keyword>
<dbReference type="PANTHER" id="PTHR30474">
    <property type="entry name" value="CELL CYCLE PROTEIN"/>
    <property type="match status" value="1"/>
</dbReference>
<evidence type="ECO:0000313" key="8">
    <source>
        <dbReference type="Proteomes" id="UP001319060"/>
    </source>
</evidence>
<sequence>MENRRKSFLEQVTNQIRSNEAKKYVSDELTHHVKEAKKVWLNKGFSDEEAEQNAIEQMGSPVILGMKLNKIHRPRIDWMLIMLMGVILLVGFLPLFTPGYWNNTNFLTRKAVFIILGMTVTLGLMVVDYRKFMKMGWLFYGLGTGLLLSLCFFSNATINGISVIIIGPLTLESLFALPFFLAAWASFFNQNTFKVWHFVLLFLLSLLVFIQIPSLSTTYLYFAMVMCMLWWSKFSTRQKAVVSGITVSSLILTGILTWHYQSYYIKERIIGFLQPEKVAEGSGYQVLHIHELMTKAKWFGGSKRIQEFIPEAHTNLVFVNITYHFGWIAAIIIVLILSLVIARMIMVTQQVRDSFGKLLIIGGISLYLSQVGSNIGMALGFFPLTSMSLPFISYGLMPILLNSILLGIVLSVYRRKNFIYCYK</sequence>
<feature type="transmembrane region" description="Helical" evidence="6">
    <location>
        <begin position="111"/>
        <end position="130"/>
    </location>
</feature>
<accession>A0ABS2ZC07</accession>
<gene>
    <name evidence="7" type="ORF">JYA64_06035</name>
</gene>
<organism evidence="7 8">
    <name type="scientific">Fictibacillus barbaricus</name>
    <dbReference type="NCBI Taxonomy" id="182136"/>
    <lineage>
        <taxon>Bacteria</taxon>
        <taxon>Bacillati</taxon>
        <taxon>Bacillota</taxon>
        <taxon>Bacilli</taxon>
        <taxon>Bacillales</taxon>
        <taxon>Fictibacillaceae</taxon>
        <taxon>Fictibacillus</taxon>
    </lineage>
</organism>
<dbReference type="NCBIfam" id="NF038403">
    <property type="entry name" value="perm_prefix_1"/>
    <property type="match status" value="1"/>
</dbReference>
<feature type="transmembrane region" description="Helical" evidence="6">
    <location>
        <begin position="195"/>
        <end position="212"/>
    </location>
</feature>
<keyword evidence="5 6" id="KW-0472">Membrane</keyword>
<evidence type="ECO:0000256" key="5">
    <source>
        <dbReference type="ARBA" id="ARBA00023136"/>
    </source>
</evidence>
<evidence type="ECO:0000256" key="3">
    <source>
        <dbReference type="ARBA" id="ARBA00022960"/>
    </source>
</evidence>
<evidence type="ECO:0000256" key="2">
    <source>
        <dbReference type="ARBA" id="ARBA00022692"/>
    </source>
</evidence>
<dbReference type="Proteomes" id="UP001319060">
    <property type="component" value="Unassembled WGS sequence"/>
</dbReference>
<evidence type="ECO:0000256" key="1">
    <source>
        <dbReference type="ARBA" id="ARBA00004141"/>
    </source>
</evidence>
<feature type="transmembrane region" description="Helical" evidence="6">
    <location>
        <begin position="218"/>
        <end position="234"/>
    </location>
</feature>
<feature type="transmembrane region" description="Helical" evidence="6">
    <location>
        <begin position="358"/>
        <end position="379"/>
    </location>
</feature>
<name>A0ABS2ZC07_9BACL</name>
<feature type="transmembrane region" description="Helical" evidence="6">
    <location>
        <begin position="137"/>
        <end position="158"/>
    </location>
</feature>
<dbReference type="Pfam" id="PF01098">
    <property type="entry name" value="FTSW_RODA_SPOVE"/>
    <property type="match status" value="1"/>
</dbReference>
<feature type="transmembrane region" description="Helical" evidence="6">
    <location>
        <begin position="391"/>
        <end position="413"/>
    </location>
</feature>
<evidence type="ECO:0000256" key="6">
    <source>
        <dbReference type="SAM" id="Phobius"/>
    </source>
</evidence>
<feature type="transmembrane region" description="Helical" evidence="6">
    <location>
        <begin position="164"/>
        <end position="188"/>
    </location>
</feature>
<feature type="transmembrane region" description="Helical" evidence="6">
    <location>
        <begin position="76"/>
        <end position="96"/>
    </location>
</feature>
<dbReference type="InterPro" id="IPR047928">
    <property type="entry name" value="Perm_prefix_1"/>
</dbReference>
<evidence type="ECO:0000256" key="4">
    <source>
        <dbReference type="ARBA" id="ARBA00022989"/>
    </source>
</evidence>
<keyword evidence="8" id="KW-1185">Reference proteome</keyword>
<dbReference type="PANTHER" id="PTHR30474:SF1">
    <property type="entry name" value="PEPTIDOGLYCAN GLYCOSYLTRANSFERASE MRDB"/>
    <property type="match status" value="1"/>
</dbReference>
<dbReference type="EMBL" id="JAFHKS010000042">
    <property type="protein sequence ID" value="MBN3544843.1"/>
    <property type="molecule type" value="Genomic_DNA"/>
</dbReference>
<feature type="transmembrane region" description="Helical" evidence="6">
    <location>
        <begin position="325"/>
        <end position="346"/>
    </location>
</feature>
<dbReference type="RefSeq" id="WP_188403497.1">
    <property type="nucleotide sequence ID" value="NZ_BMCE01000002.1"/>
</dbReference>
<keyword evidence="4 6" id="KW-1133">Transmembrane helix</keyword>
<feature type="transmembrane region" description="Helical" evidence="6">
    <location>
        <begin position="241"/>
        <end position="260"/>
    </location>
</feature>
<reference evidence="7 8" key="1">
    <citation type="submission" date="2021-01" db="EMBL/GenBank/DDBJ databases">
        <title>Genome Sequencing of Type Strains.</title>
        <authorList>
            <person name="Lemaire J.F."/>
            <person name="Inderbitzin P."/>
            <person name="Collins S.B."/>
            <person name="Wespe N."/>
            <person name="Knight-Connoni V."/>
        </authorList>
    </citation>
    <scope>NUCLEOTIDE SEQUENCE [LARGE SCALE GENOMIC DNA]</scope>
    <source>
        <strain evidence="7 8">DSM 14730</strain>
    </source>
</reference>
<protein>
    <submittedName>
        <fullName evidence="7">FtsW/RodA/SpoVE family cell cycle protein</fullName>
    </submittedName>
</protein>
<comment type="caution">
    <text evidence="7">The sequence shown here is derived from an EMBL/GenBank/DDBJ whole genome shotgun (WGS) entry which is preliminary data.</text>
</comment>
<proteinExistence type="predicted"/>
<evidence type="ECO:0000313" key="7">
    <source>
        <dbReference type="EMBL" id="MBN3544843.1"/>
    </source>
</evidence>
<comment type="subcellular location">
    <subcellularLocation>
        <location evidence="1">Membrane</location>
        <topology evidence="1">Multi-pass membrane protein</topology>
    </subcellularLocation>
</comment>